<dbReference type="AlphaFoldDB" id="A0A0D0B7H2"/>
<keyword evidence="3" id="KW-1185">Reference proteome</keyword>
<organism evidence="2 3">
    <name type="scientific">Collybiopsis luxurians FD-317 M1</name>
    <dbReference type="NCBI Taxonomy" id="944289"/>
    <lineage>
        <taxon>Eukaryota</taxon>
        <taxon>Fungi</taxon>
        <taxon>Dikarya</taxon>
        <taxon>Basidiomycota</taxon>
        <taxon>Agaricomycotina</taxon>
        <taxon>Agaricomycetes</taxon>
        <taxon>Agaricomycetidae</taxon>
        <taxon>Agaricales</taxon>
        <taxon>Marasmiineae</taxon>
        <taxon>Omphalotaceae</taxon>
        <taxon>Collybiopsis</taxon>
        <taxon>Collybiopsis luxurians</taxon>
    </lineage>
</organism>
<feature type="signal peptide" evidence="1">
    <location>
        <begin position="1"/>
        <end position="25"/>
    </location>
</feature>
<name>A0A0D0B7H2_9AGAR</name>
<feature type="chain" id="PRO_5002219243" evidence="1">
    <location>
        <begin position="26"/>
        <end position="114"/>
    </location>
</feature>
<keyword evidence="1" id="KW-0732">Signal</keyword>
<dbReference type="EMBL" id="KN834944">
    <property type="protein sequence ID" value="KIK49991.1"/>
    <property type="molecule type" value="Genomic_DNA"/>
</dbReference>
<dbReference type="Proteomes" id="UP000053593">
    <property type="component" value="Unassembled WGS sequence"/>
</dbReference>
<dbReference type="HOGENOM" id="CLU_2121342_0_0_1"/>
<gene>
    <name evidence="2" type="ORF">GYMLUDRAFT_507602</name>
</gene>
<evidence type="ECO:0000313" key="2">
    <source>
        <dbReference type="EMBL" id="KIK49991.1"/>
    </source>
</evidence>
<reference evidence="2 3" key="1">
    <citation type="submission" date="2014-04" db="EMBL/GenBank/DDBJ databases">
        <title>Evolutionary Origins and Diversification of the Mycorrhizal Mutualists.</title>
        <authorList>
            <consortium name="DOE Joint Genome Institute"/>
            <consortium name="Mycorrhizal Genomics Consortium"/>
            <person name="Kohler A."/>
            <person name="Kuo A."/>
            <person name="Nagy L.G."/>
            <person name="Floudas D."/>
            <person name="Copeland A."/>
            <person name="Barry K.W."/>
            <person name="Cichocki N."/>
            <person name="Veneault-Fourrey C."/>
            <person name="LaButti K."/>
            <person name="Lindquist E.A."/>
            <person name="Lipzen A."/>
            <person name="Lundell T."/>
            <person name="Morin E."/>
            <person name="Murat C."/>
            <person name="Riley R."/>
            <person name="Ohm R."/>
            <person name="Sun H."/>
            <person name="Tunlid A."/>
            <person name="Henrissat B."/>
            <person name="Grigoriev I.V."/>
            <person name="Hibbett D.S."/>
            <person name="Martin F."/>
        </authorList>
    </citation>
    <scope>NUCLEOTIDE SEQUENCE [LARGE SCALE GENOMIC DNA]</scope>
    <source>
        <strain evidence="2 3">FD-317 M1</strain>
    </source>
</reference>
<sequence length="114" mass="13098">MGVRSSGAFWCRSWCFLFVGRDASCGGPGRTLRFCCDLSSDECTNSEALGKIHSLCLHIYMNRWRPLRLNGKAEVVPMLMEKEVLQMSIMGCWYLGKLVRWIVSSFDFLLHNRN</sequence>
<proteinExistence type="predicted"/>
<evidence type="ECO:0000256" key="1">
    <source>
        <dbReference type="SAM" id="SignalP"/>
    </source>
</evidence>
<evidence type="ECO:0000313" key="3">
    <source>
        <dbReference type="Proteomes" id="UP000053593"/>
    </source>
</evidence>
<protein>
    <submittedName>
        <fullName evidence="2">Uncharacterized protein</fullName>
    </submittedName>
</protein>
<accession>A0A0D0B7H2</accession>